<dbReference type="Pfam" id="PF00669">
    <property type="entry name" value="Flagellin_N"/>
    <property type="match status" value="1"/>
</dbReference>
<organism evidence="4">
    <name type="scientific">marine metagenome</name>
    <dbReference type="NCBI Taxonomy" id="408172"/>
    <lineage>
        <taxon>unclassified sequences</taxon>
        <taxon>metagenomes</taxon>
        <taxon>ecological metagenomes</taxon>
    </lineage>
</organism>
<dbReference type="PANTHER" id="PTHR42792">
    <property type="entry name" value="FLAGELLIN"/>
    <property type="match status" value="1"/>
</dbReference>
<dbReference type="InterPro" id="IPR001029">
    <property type="entry name" value="Flagellin_N"/>
</dbReference>
<dbReference type="Pfam" id="PF00700">
    <property type="entry name" value="Flagellin_C"/>
    <property type="match status" value="1"/>
</dbReference>
<dbReference type="AlphaFoldDB" id="A0A381REL6"/>
<evidence type="ECO:0008006" key="5">
    <source>
        <dbReference type="Google" id="ProtNLM"/>
    </source>
</evidence>
<dbReference type="InterPro" id="IPR001492">
    <property type="entry name" value="Flagellin"/>
</dbReference>
<evidence type="ECO:0000256" key="1">
    <source>
        <dbReference type="ARBA" id="ARBA00023143"/>
    </source>
</evidence>
<dbReference type="Gene3D" id="3.30.70.2120">
    <property type="match status" value="1"/>
</dbReference>
<dbReference type="PRINTS" id="PR00207">
    <property type="entry name" value="FLAGELLIN"/>
</dbReference>
<dbReference type="GO" id="GO:0005198">
    <property type="term" value="F:structural molecule activity"/>
    <property type="evidence" value="ECO:0007669"/>
    <property type="project" value="InterPro"/>
</dbReference>
<dbReference type="InterPro" id="IPR046358">
    <property type="entry name" value="Flagellin_C"/>
</dbReference>
<dbReference type="Gene3D" id="6.10.10.10">
    <property type="entry name" value="Flagellar export chaperone, C-terminal domain"/>
    <property type="match status" value="1"/>
</dbReference>
<dbReference type="SUPFAM" id="SSF64518">
    <property type="entry name" value="Phase 1 flagellin"/>
    <property type="match status" value="1"/>
</dbReference>
<feature type="domain" description="Flagellin C-terminal" evidence="3">
    <location>
        <begin position="447"/>
        <end position="532"/>
    </location>
</feature>
<dbReference type="GO" id="GO:0009288">
    <property type="term" value="C:bacterial-type flagellum"/>
    <property type="evidence" value="ECO:0007669"/>
    <property type="project" value="InterPro"/>
</dbReference>
<reference evidence="4" key="1">
    <citation type="submission" date="2018-05" db="EMBL/GenBank/DDBJ databases">
        <authorList>
            <person name="Lanie J.A."/>
            <person name="Ng W.-L."/>
            <person name="Kazmierczak K.M."/>
            <person name="Andrzejewski T.M."/>
            <person name="Davidsen T.M."/>
            <person name="Wayne K.J."/>
            <person name="Tettelin H."/>
            <person name="Glass J.I."/>
            <person name="Rusch D."/>
            <person name="Podicherti R."/>
            <person name="Tsui H.-C.T."/>
            <person name="Winkler M.E."/>
        </authorList>
    </citation>
    <scope>NUCLEOTIDE SEQUENCE</scope>
</reference>
<dbReference type="InterPro" id="IPR042187">
    <property type="entry name" value="Flagellin_C_sub2"/>
</dbReference>
<protein>
    <recommendedName>
        <fullName evidence="5">Flagellin N-terminal domain-containing protein</fullName>
    </recommendedName>
</protein>
<keyword evidence="1" id="KW-0975">Bacterial flagellum</keyword>
<evidence type="ECO:0000259" key="3">
    <source>
        <dbReference type="Pfam" id="PF00700"/>
    </source>
</evidence>
<accession>A0A381REL6</accession>
<evidence type="ECO:0000259" key="2">
    <source>
        <dbReference type="Pfam" id="PF00669"/>
    </source>
</evidence>
<dbReference type="PANTHER" id="PTHR42792:SF2">
    <property type="entry name" value="FLAGELLIN"/>
    <property type="match status" value="1"/>
</dbReference>
<dbReference type="Gene3D" id="1.20.1330.10">
    <property type="entry name" value="f41 fragment of flagellin, N-terminal domain"/>
    <property type="match status" value="2"/>
</dbReference>
<feature type="domain" description="Flagellin N-terminal" evidence="2">
    <location>
        <begin position="4"/>
        <end position="140"/>
    </location>
</feature>
<evidence type="ECO:0000313" key="4">
    <source>
        <dbReference type="EMBL" id="SUZ89329.1"/>
    </source>
</evidence>
<name>A0A381REL6_9ZZZZ</name>
<proteinExistence type="predicted"/>
<sequence>MKIRQNPSSQNTLRHASNHFNKVKGGIERLSSGVKINRGADGPASLIASEKLRGHIVGLQQVYNNASSSVSMLQTAEGALNEVSELLIKIKQLTVHAQNEAINSPDILTADQKEIDNLLSSIDRISKNTEFGGKRLLDGSMGANGTTVGDSLQFVSAEATTSASPKQGWKVDIQQVATRTKKSGTVAININNIRNGLQIVLNEGGRNLNFNTKDGQLGKDIEQLIKKSEQDPLLFPQAEISSQIRGLVVFSLNQAAKENGLDLHILETLDNKILVRHNKFGDSYLFSATSSVAGILSDEANIAQMADRGKNIEGTINGEIALGEGQLLTALEGTESAGVTIMYVREIGLKEIPILDEAGVRLGTEFVEEKNEDIVGGPDNSKIEGYVHVSQMSKEFQVGLDIKSNPTFSFANVRTSLMGKGINNKSGFQSLAAIDVTSSQGAKDAAKIVDQVIDEIAVQRGKLGSFQKNTLESNLNSLKIAQENTTQAESTLRDSDMAAEMSNLTKDQIMLQASTAMIAQANQVPETVLDLIKNSG</sequence>
<gene>
    <name evidence="4" type="ORF">METZ01_LOCUS42183</name>
</gene>
<dbReference type="EMBL" id="UINC01001815">
    <property type="protein sequence ID" value="SUZ89329.1"/>
    <property type="molecule type" value="Genomic_DNA"/>
</dbReference>